<dbReference type="RefSeq" id="WP_065398722.1">
    <property type="nucleotide sequence ID" value="NZ_CP033811.1"/>
</dbReference>
<dbReference type="AlphaFoldDB" id="A0A1B8ZT13"/>
<keyword evidence="4" id="KW-1185">Reference proteome</keyword>
<dbReference type="EMBL" id="JAZGJU010000004">
    <property type="protein sequence ID" value="MEE6126283.1"/>
    <property type="molecule type" value="Genomic_DNA"/>
</dbReference>
<dbReference type="Proteomes" id="UP001350005">
    <property type="component" value="Unassembled WGS sequence"/>
</dbReference>
<dbReference type="InterPro" id="IPR022217">
    <property type="entry name" value="Prot_inh_I10_marinostatin"/>
</dbReference>
<dbReference type="GeneID" id="78302472"/>
<evidence type="ECO:0000313" key="2">
    <source>
        <dbReference type="EMBL" id="OCA74735.1"/>
    </source>
</evidence>
<reference evidence="2" key="1">
    <citation type="submission" date="2016-07" db="EMBL/GenBank/DDBJ databases">
        <authorList>
            <person name="Jeong J.-J."/>
            <person name="Kim D.W."/>
            <person name="Sang M.K."/>
            <person name="Choi I.-G."/>
            <person name="Kim K.D."/>
        </authorList>
    </citation>
    <scope>NUCLEOTIDE SEQUENCE</scope>
    <source>
        <strain evidence="2">CC-VM-7</strain>
    </source>
</reference>
<protein>
    <submittedName>
        <fullName evidence="1">Microviridin/marinostatin family tricyclic proteinase inhibitor</fullName>
    </submittedName>
    <submittedName>
        <fullName evidence="2">Serine endopeptidase</fullName>
    </submittedName>
</protein>
<organism evidence="2 3">
    <name type="scientific">Chryseobacterium arthrosphaerae</name>
    <dbReference type="NCBI Taxonomy" id="651561"/>
    <lineage>
        <taxon>Bacteria</taxon>
        <taxon>Pseudomonadati</taxon>
        <taxon>Bacteroidota</taxon>
        <taxon>Flavobacteriia</taxon>
        <taxon>Flavobacteriales</taxon>
        <taxon>Weeksellaceae</taxon>
        <taxon>Chryseobacterium group</taxon>
        <taxon>Chryseobacterium</taxon>
    </lineage>
</organism>
<dbReference type="Proteomes" id="UP000093432">
    <property type="component" value="Unassembled WGS sequence"/>
</dbReference>
<dbReference type="STRING" id="651561.BBI00_10500"/>
<proteinExistence type="predicted"/>
<evidence type="ECO:0000313" key="1">
    <source>
        <dbReference type="EMBL" id="MEE6126283.1"/>
    </source>
</evidence>
<comment type="caution">
    <text evidence="2">The sequence shown here is derived from an EMBL/GenBank/DDBJ whole genome shotgun (WGS) entry which is preliminary data.</text>
</comment>
<dbReference type="Pfam" id="PF12559">
    <property type="entry name" value="Inhibitor_I10"/>
    <property type="match status" value="1"/>
</dbReference>
<evidence type="ECO:0000313" key="3">
    <source>
        <dbReference type="Proteomes" id="UP000093432"/>
    </source>
</evidence>
<evidence type="ECO:0000313" key="4">
    <source>
        <dbReference type="Proteomes" id="UP001350005"/>
    </source>
</evidence>
<dbReference type="NCBIfam" id="NF033738">
    <property type="entry name" value="microvirid_RiPP"/>
    <property type="match status" value="1"/>
</dbReference>
<gene>
    <name evidence="2" type="ORF">BBI00_10500</name>
    <name evidence="1" type="ORF">V2E39_02650</name>
</gene>
<reference evidence="3" key="2">
    <citation type="submission" date="2016-07" db="EMBL/GenBank/DDBJ databases">
        <authorList>
            <person name="Florea S."/>
            <person name="Webb J.S."/>
            <person name="Jaromczyk J."/>
            <person name="Schardl C.L."/>
        </authorList>
    </citation>
    <scope>NUCLEOTIDE SEQUENCE [LARGE SCALE GENOMIC DNA]</scope>
    <source>
        <strain evidence="3">CC-VM-7</strain>
    </source>
</reference>
<dbReference type="OrthoDB" id="678197at2"/>
<reference evidence="1 4" key="3">
    <citation type="submission" date="2024-01" db="EMBL/GenBank/DDBJ databases">
        <title>Whole genome of Chryseobacterium arthrosphaerae NNCa 2741.</title>
        <authorList>
            <person name="Boriskina E.V."/>
            <person name="Gordinskaya N.A."/>
            <person name="Kropotov V.S."/>
            <person name="Alekseeva A.E."/>
            <person name="Makhova M.A."/>
            <person name="Kryazhev D.V."/>
            <person name="Shkurkina I.S."/>
        </authorList>
    </citation>
    <scope>NUCLEOTIDE SEQUENCE [LARGE SCALE GENOMIC DNA]</scope>
    <source>
        <strain evidence="1 4">NNCa 2741</strain>
    </source>
</reference>
<name>A0A1B8ZT13_9FLAO</name>
<dbReference type="EMBL" id="MAYG01000001">
    <property type="protein sequence ID" value="OCA74735.1"/>
    <property type="molecule type" value="Genomic_DNA"/>
</dbReference>
<accession>A0A1B8ZT13</accession>
<dbReference type="KEGG" id="carh:EGY05_15055"/>
<sequence length="82" mass="9035">MENKNSKKKPFFATFLEKQIKDPENVKGGSITSVKIDDVTSLVKDQVIVTAALEDSVSTPLNDNVTLKYPSDGDDHVLEVEL</sequence>